<comment type="caution">
    <text evidence="2">The sequence shown here is derived from an EMBL/GenBank/DDBJ whole genome shotgun (WGS) entry which is preliminary data.</text>
</comment>
<keyword evidence="3" id="KW-1185">Reference proteome</keyword>
<feature type="region of interest" description="Disordered" evidence="1">
    <location>
        <begin position="1"/>
        <end position="25"/>
    </location>
</feature>
<sequence length="113" mass="12739">MQPENDDDPASDQFFPTRITSPNTRSDHILKIDDEFDNGLKKKITQSSNLSKTVDGVTKAFEIRKKKEALYQQIMAVIPEELQGIDGIVDNLQDAYNAGLHIGTDDEEDEQDE</sequence>
<feature type="compositionally biased region" description="Acidic residues" evidence="1">
    <location>
        <begin position="1"/>
        <end position="10"/>
    </location>
</feature>
<dbReference type="EMBL" id="JAAALK010000287">
    <property type="protein sequence ID" value="KAG8056927.1"/>
    <property type="molecule type" value="Genomic_DNA"/>
</dbReference>
<evidence type="ECO:0000313" key="2">
    <source>
        <dbReference type="EMBL" id="KAG8056927.1"/>
    </source>
</evidence>
<dbReference type="Proteomes" id="UP000729402">
    <property type="component" value="Unassembled WGS sequence"/>
</dbReference>
<dbReference type="AlphaFoldDB" id="A0A8J5V3H8"/>
<gene>
    <name evidence="2" type="ORF">GUJ93_ZPchr0002g23802</name>
</gene>
<accession>A0A8J5V3H8</accession>
<organism evidence="2 3">
    <name type="scientific">Zizania palustris</name>
    <name type="common">Northern wild rice</name>
    <dbReference type="NCBI Taxonomy" id="103762"/>
    <lineage>
        <taxon>Eukaryota</taxon>
        <taxon>Viridiplantae</taxon>
        <taxon>Streptophyta</taxon>
        <taxon>Embryophyta</taxon>
        <taxon>Tracheophyta</taxon>
        <taxon>Spermatophyta</taxon>
        <taxon>Magnoliopsida</taxon>
        <taxon>Liliopsida</taxon>
        <taxon>Poales</taxon>
        <taxon>Poaceae</taxon>
        <taxon>BOP clade</taxon>
        <taxon>Oryzoideae</taxon>
        <taxon>Oryzeae</taxon>
        <taxon>Zizaniinae</taxon>
        <taxon>Zizania</taxon>
    </lineage>
</organism>
<evidence type="ECO:0000313" key="3">
    <source>
        <dbReference type="Proteomes" id="UP000729402"/>
    </source>
</evidence>
<reference evidence="2" key="1">
    <citation type="journal article" date="2021" name="bioRxiv">
        <title>Whole Genome Assembly and Annotation of Northern Wild Rice, Zizania palustris L., Supports a Whole Genome Duplication in the Zizania Genus.</title>
        <authorList>
            <person name="Haas M."/>
            <person name="Kono T."/>
            <person name="Macchietto M."/>
            <person name="Millas R."/>
            <person name="McGilp L."/>
            <person name="Shao M."/>
            <person name="Duquette J."/>
            <person name="Hirsch C.N."/>
            <person name="Kimball J."/>
        </authorList>
    </citation>
    <scope>NUCLEOTIDE SEQUENCE</scope>
    <source>
        <tissue evidence="2">Fresh leaf tissue</tissue>
    </source>
</reference>
<proteinExistence type="predicted"/>
<protein>
    <submittedName>
        <fullName evidence="2">Uncharacterized protein</fullName>
    </submittedName>
</protein>
<reference evidence="2" key="2">
    <citation type="submission" date="2021-02" db="EMBL/GenBank/DDBJ databases">
        <authorList>
            <person name="Kimball J.A."/>
            <person name="Haas M.W."/>
            <person name="Macchietto M."/>
            <person name="Kono T."/>
            <person name="Duquette J."/>
            <person name="Shao M."/>
        </authorList>
    </citation>
    <scope>NUCLEOTIDE SEQUENCE</scope>
    <source>
        <tissue evidence="2">Fresh leaf tissue</tissue>
    </source>
</reference>
<name>A0A8J5V3H8_ZIZPA</name>
<evidence type="ECO:0000256" key="1">
    <source>
        <dbReference type="SAM" id="MobiDB-lite"/>
    </source>
</evidence>